<sequence length="177" mass="21005">MALPLGCSCFHKAYKASSVLMLPNRISSSRAPQAVLIEKSIDVPSIILPQCDDDVDLIGQPDPLSNLRPIIRKILQNETVLQKRFREVAEETQSWNQEFWARHNKNFIEEKETYIKRRTSKEKMQLNADEMSEFYKDFLNKYWKLHVKYNFEWYGRNFTLLLLAFRVSIEKTLRNLF</sequence>
<dbReference type="Proteomes" id="UP001566132">
    <property type="component" value="Unassembled WGS sequence"/>
</dbReference>
<organism evidence="7 8">
    <name type="scientific">Hypothenemus hampei</name>
    <name type="common">Coffee berry borer</name>
    <dbReference type="NCBI Taxonomy" id="57062"/>
    <lineage>
        <taxon>Eukaryota</taxon>
        <taxon>Metazoa</taxon>
        <taxon>Ecdysozoa</taxon>
        <taxon>Arthropoda</taxon>
        <taxon>Hexapoda</taxon>
        <taxon>Insecta</taxon>
        <taxon>Pterygota</taxon>
        <taxon>Neoptera</taxon>
        <taxon>Endopterygota</taxon>
        <taxon>Coleoptera</taxon>
        <taxon>Polyphaga</taxon>
        <taxon>Cucujiformia</taxon>
        <taxon>Curculionidae</taxon>
        <taxon>Scolytinae</taxon>
        <taxon>Hypothenemus</taxon>
    </lineage>
</organism>
<accession>A0ABD1E415</accession>
<keyword evidence="8" id="KW-1185">Reference proteome</keyword>
<evidence type="ECO:0000256" key="5">
    <source>
        <dbReference type="ARBA" id="ARBA00023128"/>
    </source>
</evidence>
<dbReference type="PANTHER" id="PTHR31107">
    <property type="entry name" value="APOPTOGENIC PROTEIN 1, MITOCHONDRIAL"/>
    <property type="match status" value="1"/>
</dbReference>
<evidence type="ECO:0000256" key="3">
    <source>
        <dbReference type="ARBA" id="ARBA00022792"/>
    </source>
</evidence>
<comment type="similarity">
    <text evidence="2">Belongs to the COA8 family.</text>
</comment>
<dbReference type="InterPro" id="IPR018796">
    <property type="entry name" value="COA8"/>
</dbReference>
<dbReference type="EMBL" id="JBDJPC010000012">
    <property type="protein sequence ID" value="KAL1489328.1"/>
    <property type="molecule type" value="Genomic_DNA"/>
</dbReference>
<dbReference type="GO" id="GO:0005743">
    <property type="term" value="C:mitochondrial inner membrane"/>
    <property type="evidence" value="ECO:0007669"/>
    <property type="project" value="UniProtKB-SubCell"/>
</dbReference>
<evidence type="ECO:0000313" key="8">
    <source>
        <dbReference type="Proteomes" id="UP001566132"/>
    </source>
</evidence>
<dbReference type="Pfam" id="PF10231">
    <property type="entry name" value="COA8"/>
    <property type="match status" value="1"/>
</dbReference>
<reference evidence="7 8" key="1">
    <citation type="submission" date="2024-05" db="EMBL/GenBank/DDBJ databases">
        <title>Genetic variation in Jamaican populations of the coffee berry borer (Hypothenemus hampei).</title>
        <authorList>
            <person name="Errbii M."/>
            <person name="Myrie A."/>
        </authorList>
    </citation>
    <scope>NUCLEOTIDE SEQUENCE [LARGE SCALE GENOMIC DNA]</scope>
    <source>
        <strain evidence="7">JA-Hopewell-2020-01-JO</strain>
        <tissue evidence="7">Whole body</tissue>
    </source>
</reference>
<protein>
    <submittedName>
        <fullName evidence="7">Uncharacterized protein</fullName>
    </submittedName>
</protein>
<keyword evidence="6" id="KW-0472">Membrane</keyword>
<evidence type="ECO:0000256" key="2">
    <source>
        <dbReference type="ARBA" id="ARBA00005453"/>
    </source>
</evidence>
<dbReference type="AlphaFoldDB" id="A0ABD1E415"/>
<evidence type="ECO:0000256" key="6">
    <source>
        <dbReference type="ARBA" id="ARBA00023136"/>
    </source>
</evidence>
<comment type="subcellular location">
    <subcellularLocation>
        <location evidence="1">Mitochondrion inner membrane</location>
        <topology evidence="1">Peripheral membrane protein</topology>
        <orientation evidence="1">Matrix side</orientation>
    </subcellularLocation>
</comment>
<proteinExistence type="inferred from homology"/>
<comment type="caution">
    <text evidence="7">The sequence shown here is derived from an EMBL/GenBank/DDBJ whole genome shotgun (WGS) entry which is preliminary data.</text>
</comment>
<evidence type="ECO:0000256" key="1">
    <source>
        <dbReference type="ARBA" id="ARBA00004443"/>
    </source>
</evidence>
<evidence type="ECO:0000313" key="7">
    <source>
        <dbReference type="EMBL" id="KAL1489328.1"/>
    </source>
</evidence>
<name>A0ABD1E415_HYPHA</name>
<keyword evidence="4" id="KW-0809">Transit peptide</keyword>
<keyword evidence="5" id="KW-0496">Mitochondrion</keyword>
<dbReference type="PANTHER" id="PTHR31107:SF2">
    <property type="entry name" value="CYTOCHROME C OXIDASE ASSEMBLY FACTOR 8"/>
    <property type="match status" value="1"/>
</dbReference>
<gene>
    <name evidence="7" type="ORF">ABEB36_014246</name>
</gene>
<evidence type="ECO:0000256" key="4">
    <source>
        <dbReference type="ARBA" id="ARBA00022946"/>
    </source>
</evidence>
<keyword evidence="3" id="KW-0999">Mitochondrion inner membrane</keyword>